<protein>
    <recommendedName>
        <fullName evidence="3">Tyrosine specific protein phosphatases domain-containing protein</fullName>
    </recommendedName>
</protein>
<dbReference type="InterPro" id="IPR016130">
    <property type="entry name" value="Tyr_Pase_AS"/>
</dbReference>
<dbReference type="PROSITE" id="PS00383">
    <property type="entry name" value="TYR_PHOSPHATASE_1"/>
    <property type="match status" value="1"/>
</dbReference>
<gene>
    <name evidence="1" type="ORF">BT96DRAFT_1005869</name>
</gene>
<evidence type="ECO:0008006" key="3">
    <source>
        <dbReference type="Google" id="ProtNLM"/>
    </source>
</evidence>
<organism evidence="1 2">
    <name type="scientific">Gymnopus androsaceus JB14</name>
    <dbReference type="NCBI Taxonomy" id="1447944"/>
    <lineage>
        <taxon>Eukaryota</taxon>
        <taxon>Fungi</taxon>
        <taxon>Dikarya</taxon>
        <taxon>Basidiomycota</taxon>
        <taxon>Agaricomycotina</taxon>
        <taxon>Agaricomycetes</taxon>
        <taxon>Agaricomycetidae</taxon>
        <taxon>Agaricales</taxon>
        <taxon>Marasmiineae</taxon>
        <taxon>Omphalotaceae</taxon>
        <taxon>Gymnopus</taxon>
    </lineage>
</organism>
<accession>A0A6A4GM65</accession>
<evidence type="ECO:0000313" key="1">
    <source>
        <dbReference type="EMBL" id="KAE9386658.1"/>
    </source>
</evidence>
<evidence type="ECO:0000313" key="2">
    <source>
        <dbReference type="Proteomes" id="UP000799118"/>
    </source>
</evidence>
<dbReference type="SUPFAM" id="SSF52799">
    <property type="entry name" value="(Phosphotyrosine protein) phosphatases II"/>
    <property type="match status" value="1"/>
</dbReference>
<keyword evidence="2" id="KW-1185">Reference proteome</keyword>
<name>A0A6A4GM65_9AGAR</name>
<proteinExistence type="predicted"/>
<sequence>MAVIRILGKNAMGPRLVGLGKDSLQFCQNEILQAWDVYLDPQAYPILIHCTRGKDRSGLVIIIVLFILRVPVDRVKADYIWSGQGLDRVRESMMDEVREIGMDEKYTLAPGDVVDEVLKEGGGVDLDLDAIGFGESKRQTLRVVIGVTRSYIIR</sequence>
<dbReference type="OrthoDB" id="9988524at2759"/>
<reference evidence="1" key="1">
    <citation type="journal article" date="2019" name="Environ. Microbiol.">
        <title>Fungal ecological strategies reflected in gene transcription - a case study of two litter decomposers.</title>
        <authorList>
            <person name="Barbi F."/>
            <person name="Kohler A."/>
            <person name="Barry K."/>
            <person name="Baskaran P."/>
            <person name="Daum C."/>
            <person name="Fauchery L."/>
            <person name="Ihrmark K."/>
            <person name="Kuo A."/>
            <person name="LaButti K."/>
            <person name="Lipzen A."/>
            <person name="Morin E."/>
            <person name="Grigoriev I.V."/>
            <person name="Henrissat B."/>
            <person name="Lindahl B."/>
            <person name="Martin F."/>
        </authorList>
    </citation>
    <scope>NUCLEOTIDE SEQUENCE</scope>
    <source>
        <strain evidence="1">JB14</strain>
    </source>
</reference>
<dbReference type="Proteomes" id="UP000799118">
    <property type="component" value="Unassembled WGS sequence"/>
</dbReference>
<dbReference type="Gene3D" id="3.90.190.10">
    <property type="entry name" value="Protein tyrosine phosphatase superfamily"/>
    <property type="match status" value="1"/>
</dbReference>
<dbReference type="InterPro" id="IPR029021">
    <property type="entry name" value="Prot-tyrosine_phosphatase-like"/>
</dbReference>
<dbReference type="Pfam" id="PF13350">
    <property type="entry name" value="Y_phosphatase3"/>
    <property type="match status" value="1"/>
</dbReference>
<dbReference type="InterPro" id="IPR026893">
    <property type="entry name" value="Tyr/Ser_Pase_IphP-type"/>
</dbReference>
<dbReference type="EMBL" id="ML769859">
    <property type="protein sequence ID" value="KAE9386658.1"/>
    <property type="molecule type" value="Genomic_DNA"/>
</dbReference>
<dbReference type="AlphaFoldDB" id="A0A6A4GM65"/>
<dbReference type="GO" id="GO:0004721">
    <property type="term" value="F:phosphoprotein phosphatase activity"/>
    <property type="evidence" value="ECO:0007669"/>
    <property type="project" value="InterPro"/>
</dbReference>